<name>A0A5Q0CAL3_9HYPH</name>
<dbReference type="RefSeq" id="WP_153271228.1">
    <property type="nucleotide sequence ID" value="NZ_CP043498.1"/>
</dbReference>
<dbReference type="AlphaFoldDB" id="A0A5Q0CAL3"/>
<organism evidence="1 2">
    <name type="scientific">Rhizobium grahamii</name>
    <dbReference type="NCBI Taxonomy" id="1120045"/>
    <lineage>
        <taxon>Bacteria</taxon>
        <taxon>Pseudomonadati</taxon>
        <taxon>Pseudomonadota</taxon>
        <taxon>Alphaproteobacteria</taxon>
        <taxon>Hyphomicrobiales</taxon>
        <taxon>Rhizobiaceae</taxon>
        <taxon>Rhizobium/Agrobacterium group</taxon>
        <taxon>Rhizobium</taxon>
    </lineage>
</organism>
<protein>
    <submittedName>
        <fullName evidence="1">Uncharacterized protein</fullName>
    </submittedName>
</protein>
<evidence type="ECO:0000313" key="2">
    <source>
        <dbReference type="Proteomes" id="UP000326881"/>
    </source>
</evidence>
<gene>
    <name evidence="1" type="ORF">FZ934_11935</name>
</gene>
<reference evidence="1 2" key="1">
    <citation type="submission" date="2019-08" db="EMBL/GenBank/DDBJ databases">
        <title>Prosopis cineraria nodule microbiome.</title>
        <authorList>
            <person name="Ali R."/>
            <person name="Chaluvadi S.R."/>
            <person name="Wang X."/>
        </authorList>
    </citation>
    <scope>NUCLEOTIDE SEQUENCE [LARGE SCALE GENOMIC DNA]</scope>
    <source>
        <strain evidence="1 2">BG7</strain>
    </source>
</reference>
<accession>A0A5Q0CAL3</accession>
<proteinExistence type="predicted"/>
<dbReference type="KEGG" id="rgr:FZ934_11935"/>
<dbReference type="EMBL" id="CP043498">
    <property type="protein sequence ID" value="QFY61060.1"/>
    <property type="molecule type" value="Genomic_DNA"/>
</dbReference>
<keyword evidence="2" id="KW-1185">Reference proteome</keyword>
<dbReference type="OrthoDB" id="8410193at2"/>
<evidence type="ECO:0000313" key="1">
    <source>
        <dbReference type="EMBL" id="QFY61060.1"/>
    </source>
</evidence>
<sequence length="210" mass="23170">MRLLLVIGLSLASAGYSFWTLEMTRSTTIGLEPTGYDLTYTMTWGFGMDQEFSFARTGSSVSGPSSGSIDIWKKPYNSGLALYRSVDGATYYLGLGYKLFTFRPSSGYLKSSCNPDDIPTHTELGMQLSKRIGHERIEALDPGAQHLFNYIEADQQGTLPSLPLSSRYYENLVYLGKFGLIRSEERGSDVGFTPADKSSEPRLGLEFSCG</sequence>
<dbReference type="Proteomes" id="UP000326881">
    <property type="component" value="Chromosome"/>
</dbReference>